<dbReference type="Pfam" id="PF23864">
    <property type="entry name" value="DUF7222"/>
    <property type="match status" value="1"/>
</dbReference>
<name>A0A7G9L6P5_9FLAO</name>
<keyword evidence="3" id="KW-1185">Reference proteome</keyword>
<proteinExistence type="predicted"/>
<dbReference type="RefSeq" id="WP_187481238.1">
    <property type="nucleotide sequence ID" value="NZ_CP060695.1"/>
</dbReference>
<dbReference type="KEGG" id="ppec:H9W90_08720"/>
<evidence type="ECO:0000313" key="3">
    <source>
        <dbReference type="Proteomes" id="UP000515808"/>
    </source>
</evidence>
<accession>A0A7G9L6P5</accession>
<protein>
    <recommendedName>
        <fullName evidence="1">DUF7222 domain-containing protein</fullName>
    </recommendedName>
</protein>
<dbReference type="AlphaFoldDB" id="A0A7G9L6P5"/>
<feature type="domain" description="DUF7222" evidence="1">
    <location>
        <begin position="45"/>
        <end position="112"/>
    </location>
</feature>
<dbReference type="EMBL" id="CP060695">
    <property type="protein sequence ID" value="QNM84294.1"/>
    <property type="molecule type" value="Genomic_DNA"/>
</dbReference>
<gene>
    <name evidence="2" type="ORF">H9W90_08720</name>
</gene>
<evidence type="ECO:0000259" key="1">
    <source>
        <dbReference type="Pfam" id="PF23864"/>
    </source>
</evidence>
<reference evidence="2 3" key="1">
    <citation type="submission" date="2020-08" db="EMBL/GenBank/DDBJ databases">
        <title>Polaribacter sp. L12M9 isolated from gut of the Korean scallop.</title>
        <authorList>
            <person name="Jeong Y.S."/>
        </authorList>
    </citation>
    <scope>NUCLEOTIDE SEQUENCE [LARGE SCALE GENOMIC DNA]</scope>
    <source>
        <strain evidence="2 3">L12M9</strain>
    </source>
</reference>
<dbReference type="InterPro" id="IPR055646">
    <property type="entry name" value="DUF7222"/>
</dbReference>
<dbReference type="Proteomes" id="UP000515808">
    <property type="component" value="Chromosome"/>
</dbReference>
<organism evidence="2 3">
    <name type="scientific">Polaribacter pectinis</name>
    <dbReference type="NCBI Taxonomy" id="2738844"/>
    <lineage>
        <taxon>Bacteria</taxon>
        <taxon>Pseudomonadati</taxon>
        <taxon>Bacteroidota</taxon>
        <taxon>Flavobacteriia</taxon>
        <taxon>Flavobacteriales</taxon>
        <taxon>Flavobacteriaceae</taxon>
    </lineage>
</organism>
<sequence length="117" mass="13877">MSKLSKKQFLENYSSFPEFHKKLLEQGGIEWKQLIKHPQDYYVANSGSVPGFIFYNDTIQFAKRHHLKILQILDEYETECGKLENKPSPTDETQYFNWLAWFAWESMMSEVISFIEG</sequence>
<evidence type="ECO:0000313" key="2">
    <source>
        <dbReference type="EMBL" id="QNM84294.1"/>
    </source>
</evidence>